<keyword evidence="2" id="KW-0812">Transmembrane</keyword>
<dbReference type="InterPro" id="IPR021147">
    <property type="entry name" value="DUF697"/>
</dbReference>
<evidence type="ECO:0000313" key="8">
    <source>
        <dbReference type="Proteomes" id="UP000000248"/>
    </source>
</evidence>
<dbReference type="HOGENOM" id="CLU_035027_0_0_6"/>
<sequence>MIKTSSNISRSNYSMTWKNEQSPCSNPPSTTKPNIDGAFHLLKARNSLVQLLDDSRLSAAARARLAEDYQHLQRFLGKIEQGTIHVATFGRVGVGKSTLLNALSGKNVFLTSVLHGQTQRSEEVLWENAGDGIVFLIDTPGIDEIHGQEHALIAQTVAQNADIILFVIDSDMTDIELSALQQLHHQTQPIILVINKSDQLSAKEALKLQKHIRWRVAEMIPPERVVMTASRPDEELIVKERENGNVEEIWQTRAVDIAELQKVLQDLIAQFGRSYVALNASVFASRLSDKVVAEVMAVKQNVAEHVIRQYALFKAVGVAINPLPAVDLLALAADSGMVVHLAQIYGFSLTRREAGALMRTIALQTGLLIGTVYGVQILSSTLKGLTAGLSTVLTAGTQAGLAFYGSYVVGKAAQKYFAAGASWGEGGAKRVIEDIIADLDKEALMMEAKNSIRQILGKEQHD</sequence>
<evidence type="ECO:0000256" key="5">
    <source>
        <dbReference type="SAM" id="MobiDB-lite"/>
    </source>
</evidence>
<dbReference type="Pfam" id="PF05128">
    <property type="entry name" value="DUF697"/>
    <property type="match status" value="1"/>
</dbReference>
<dbReference type="Proteomes" id="UP000000248">
    <property type="component" value="Chromosome"/>
</dbReference>
<dbReference type="PANTHER" id="PTHR42714">
    <property type="entry name" value="TRNA MODIFICATION GTPASE GTPBP3"/>
    <property type="match status" value="1"/>
</dbReference>
<dbReference type="CDD" id="cd00880">
    <property type="entry name" value="Era_like"/>
    <property type="match status" value="1"/>
</dbReference>
<evidence type="ECO:0000256" key="4">
    <source>
        <dbReference type="ARBA" id="ARBA00023136"/>
    </source>
</evidence>
<dbReference type="Gene3D" id="3.40.50.300">
    <property type="entry name" value="P-loop containing nucleotide triphosphate hydrolases"/>
    <property type="match status" value="1"/>
</dbReference>
<organism evidence="7 8">
    <name type="scientific">Dichelobacter nodosus (strain VCS1703A)</name>
    <dbReference type="NCBI Taxonomy" id="246195"/>
    <lineage>
        <taxon>Bacteria</taxon>
        <taxon>Pseudomonadati</taxon>
        <taxon>Pseudomonadota</taxon>
        <taxon>Gammaproteobacteria</taxon>
        <taxon>Cardiobacteriales</taxon>
        <taxon>Cardiobacteriaceae</taxon>
        <taxon>Dichelobacter</taxon>
    </lineage>
</organism>
<protein>
    <recommendedName>
        <fullName evidence="6">G domain-containing protein</fullName>
    </recommendedName>
</protein>
<evidence type="ECO:0000259" key="6">
    <source>
        <dbReference type="Pfam" id="PF01926"/>
    </source>
</evidence>
<evidence type="ECO:0000256" key="2">
    <source>
        <dbReference type="ARBA" id="ARBA00022692"/>
    </source>
</evidence>
<accession>A5EVH2</accession>
<dbReference type="STRING" id="246195.DNO_0576"/>
<evidence type="ECO:0000256" key="1">
    <source>
        <dbReference type="ARBA" id="ARBA00004141"/>
    </source>
</evidence>
<dbReference type="KEGG" id="dno:DNO_0576"/>
<name>A5EVH2_DICNV</name>
<gene>
    <name evidence="7" type="ordered locus">DNO_0576</name>
</gene>
<dbReference type="GO" id="GO:0016020">
    <property type="term" value="C:membrane"/>
    <property type="evidence" value="ECO:0007669"/>
    <property type="project" value="UniProtKB-SubCell"/>
</dbReference>
<dbReference type="PANTHER" id="PTHR42714:SF6">
    <property type="entry name" value="TRANSLATION INITIATION FACTOR IF-2"/>
    <property type="match status" value="1"/>
</dbReference>
<dbReference type="EMBL" id="CP000513">
    <property type="protein sequence ID" value="ABQ13671.1"/>
    <property type="molecule type" value="Genomic_DNA"/>
</dbReference>
<feature type="domain" description="G" evidence="6">
    <location>
        <begin position="86"/>
        <end position="196"/>
    </location>
</feature>
<dbReference type="InterPro" id="IPR027417">
    <property type="entry name" value="P-loop_NTPase"/>
</dbReference>
<proteinExistence type="predicted"/>
<dbReference type="GO" id="GO:0030488">
    <property type="term" value="P:tRNA methylation"/>
    <property type="evidence" value="ECO:0007669"/>
    <property type="project" value="TreeGrafter"/>
</dbReference>
<dbReference type="InterPro" id="IPR005225">
    <property type="entry name" value="Small_GTP-bd"/>
</dbReference>
<dbReference type="OrthoDB" id="238366at2"/>
<comment type="subcellular location">
    <subcellularLocation>
        <location evidence="1">Membrane</location>
        <topology evidence="1">Multi-pass membrane protein</topology>
    </subcellularLocation>
</comment>
<dbReference type="AlphaFoldDB" id="A5EVH2"/>
<keyword evidence="4" id="KW-0472">Membrane</keyword>
<dbReference type="Pfam" id="PF01926">
    <property type="entry name" value="MMR_HSR1"/>
    <property type="match status" value="1"/>
</dbReference>
<dbReference type="InterPro" id="IPR006073">
    <property type="entry name" value="GTP-bd"/>
</dbReference>
<dbReference type="eggNOG" id="COG1159">
    <property type="taxonomic scope" value="Bacteria"/>
</dbReference>
<dbReference type="GO" id="GO:0005737">
    <property type="term" value="C:cytoplasm"/>
    <property type="evidence" value="ECO:0007669"/>
    <property type="project" value="TreeGrafter"/>
</dbReference>
<keyword evidence="8" id="KW-1185">Reference proteome</keyword>
<dbReference type="NCBIfam" id="TIGR00231">
    <property type="entry name" value="small_GTP"/>
    <property type="match status" value="1"/>
</dbReference>
<dbReference type="GO" id="GO:0002098">
    <property type="term" value="P:tRNA wobble uridine modification"/>
    <property type="evidence" value="ECO:0007669"/>
    <property type="project" value="TreeGrafter"/>
</dbReference>
<evidence type="ECO:0000256" key="3">
    <source>
        <dbReference type="ARBA" id="ARBA00022989"/>
    </source>
</evidence>
<dbReference type="eggNOG" id="COG3597">
    <property type="taxonomic scope" value="Bacteria"/>
</dbReference>
<evidence type="ECO:0000313" key="7">
    <source>
        <dbReference type="EMBL" id="ABQ13671.1"/>
    </source>
</evidence>
<reference evidence="7 8" key="1">
    <citation type="journal article" date="2007" name="Nat. Biotechnol.">
        <title>Genome sequence and identification of candidate vaccine antigens from the animal pathogen Dichelobacter nodosus.</title>
        <authorList>
            <person name="Myers G.S."/>
            <person name="Parker D."/>
            <person name="Al-Hasani K."/>
            <person name="Kennan R.M."/>
            <person name="Seemann T."/>
            <person name="Ren Q."/>
            <person name="Badger J.H."/>
            <person name="Selengut J.D."/>
            <person name="Deboy R.T."/>
            <person name="Tettelin H."/>
            <person name="Boyce J.D."/>
            <person name="McCarl V.P."/>
            <person name="Han X."/>
            <person name="Nelson W.C."/>
            <person name="Madupu R."/>
            <person name="Mohamoud Y."/>
            <person name="Holley T."/>
            <person name="Fedorova N."/>
            <person name="Khouri H."/>
            <person name="Bottomley S.P."/>
            <person name="Whittington R.J."/>
            <person name="Adler B."/>
            <person name="Songer J.G."/>
            <person name="Rood J.I."/>
            <person name="Paulsen I.T."/>
        </authorList>
    </citation>
    <scope>NUCLEOTIDE SEQUENCE [LARGE SCALE GENOMIC DNA]</scope>
    <source>
        <strain evidence="7 8">VCS1703A</strain>
    </source>
</reference>
<dbReference type="GO" id="GO:0005525">
    <property type="term" value="F:GTP binding"/>
    <property type="evidence" value="ECO:0007669"/>
    <property type="project" value="InterPro"/>
</dbReference>
<dbReference type="SUPFAM" id="SSF52540">
    <property type="entry name" value="P-loop containing nucleoside triphosphate hydrolases"/>
    <property type="match status" value="1"/>
</dbReference>
<keyword evidence="3" id="KW-1133">Transmembrane helix</keyword>
<feature type="region of interest" description="Disordered" evidence="5">
    <location>
        <begin position="1"/>
        <end position="32"/>
    </location>
</feature>